<name>W0VEC5_9BURK</name>
<evidence type="ECO:0000313" key="2">
    <source>
        <dbReference type="Proteomes" id="UP000027604"/>
    </source>
</evidence>
<accession>W0VEC5</accession>
<keyword evidence="2" id="KW-1185">Reference proteome</keyword>
<sequence length="40" mass="4509">MVTGKFWRMAASLEQKDQENLAQLQELDPVYGVVAANLLM</sequence>
<dbReference type="EMBL" id="HG322949">
    <property type="protein sequence ID" value="CDG86040.1"/>
    <property type="molecule type" value="Genomic_DNA"/>
</dbReference>
<dbReference type="HOGENOM" id="CLU_3290914_0_0_4"/>
<organism evidence="1 2">
    <name type="scientific">Janthinobacterium agaricidamnosum NBRC 102515 = DSM 9628</name>
    <dbReference type="NCBI Taxonomy" id="1349767"/>
    <lineage>
        <taxon>Bacteria</taxon>
        <taxon>Pseudomonadati</taxon>
        <taxon>Pseudomonadota</taxon>
        <taxon>Betaproteobacteria</taxon>
        <taxon>Burkholderiales</taxon>
        <taxon>Oxalobacteraceae</taxon>
        <taxon>Janthinobacterium</taxon>
    </lineage>
</organism>
<dbReference type="STRING" id="1349767.GJA_5444"/>
<protein>
    <submittedName>
        <fullName evidence="1">Uncharacterized protein</fullName>
    </submittedName>
</protein>
<dbReference type="AlphaFoldDB" id="W0VEC5"/>
<dbReference type="Proteomes" id="UP000027604">
    <property type="component" value="Chromosome I"/>
</dbReference>
<proteinExistence type="predicted"/>
<gene>
    <name evidence="1" type="ORF">GJA_5444</name>
</gene>
<evidence type="ECO:0000313" key="1">
    <source>
        <dbReference type="EMBL" id="CDG86040.1"/>
    </source>
</evidence>
<dbReference type="KEGG" id="jag:GJA_5444"/>
<reference evidence="1 2" key="1">
    <citation type="journal article" date="2015" name="Genome Announc.">
        <title>Genome Sequence of Mushroom Soft-Rot Pathogen Janthinobacterium agaricidamnosum.</title>
        <authorList>
            <person name="Graupner K."/>
            <person name="Lackner G."/>
            <person name="Hertweck C."/>
        </authorList>
    </citation>
    <scope>NUCLEOTIDE SEQUENCE [LARGE SCALE GENOMIC DNA]</scope>
    <source>
        <strain evidence="2">NBRC 102515 / DSM 9628</strain>
    </source>
</reference>